<keyword evidence="2" id="KW-1185">Reference proteome</keyword>
<dbReference type="Gene3D" id="3.50.50.60">
    <property type="entry name" value="FAD/NAD(P)-binding domain"/>
    <property type="match status" value="1"/>
</dbReference>
<reference evidence="1 2" key="1">
    <citation type="submission" date="2016-07" db="EMBL/GenBank/DDBJ databases">
        <title>Pervasive Adenine N6-methylation of Active Genes in Fungi.</title>
        <authorList>
            <consortium name="DOE Joint Genome Institute"/>
            <person name="Mondo S.J."/>
            <person name="Dannebaum R.O."/>
            <person name="Kuo R.C."/>
            <person name="Labutti K."/>
            <person name="Haridas S."/>
            <person name="Kuo A."/>
            <person name="Salamov A."/>
            <person name="Ahrendt S.R."/>
            <person name="Lipzen A."/>
            <person name="Sullivan W."/>
            <person name="Andreopoulos W.B."/>
            <person name="Clum A."/>
            <person name="Lindquist E."/>
            <person name="Daum C."/>
            <person name="Ramamoorthy G.K."/>
            <person name="Gryganskyi A."/>
            <person name="Culley D."/>
            <person name="Magnuson J.K."/>
            <person name="James T.Y."/>
            <person name="O'Malley M.A."/>
            <person name="Stajich J.E."/>
            <person name="Spatafora J.W."/>
            <person name="Visel A."/>
            <person name="Grigoriev I.V."/>
        </authorList>
    </citation>
    <scope>NUCLEOTIDE SEQUENCE [LARGE SCALE GENOMIC DNA]</scope>
    <source>
        <strain evidence="1 2">NRRL 3116</strain>
    </source>
</reference>
<accession>A0A1Y2H1Y6</accession>
<comment type="caution">
    <text evidence="1">The sequence shown here is derived from an EMBL/GenBank/DDBJ whole genome shotgun (WGS) entry which is preliminary data.</text>
</comment>
<sequence length="124" mass="14205">MLLFINVPKQMIPIAGLGAQSAMLDAVVLANYLHHLTTNDSQDIERILNAYRNERYPHSRASVNKSASMAVVVRNSFAGSVVRWWLNHIPRWLWHILRAENGNCRPQISFLPLVEDRGYLISRL</sequence>
<evidence type="ECO:0008006" key="3">
    <source>
        <dbReference type="Google" id="ProtNLM"/>
    </source>
</evidence>
<dbReference type="OrthoDB" id="655030at2759"/>
<evidence type="ECO:0000313" key="1">
    <source>
        <dbReference type="EMBL" id="ORZ28034.1"/>
    </source>
</evidence>
<dbReference type="InParanoid" id="A0A1Y2H1Y6"/>
<gene>
    <name evidence="1" type="ORF">BCR41DRAFT_346428</name>
</gene>
<dbReference type="GeneID" id="33564723"/>
<dbReference type="InterPro" id="IPR036188">
    <property type="entry name" value="FAD/NAD-bd_sf"/>
</dbReference>
<organism evidence="1 2">
    <name type="scientific">Lobosporangium transversale</name>
    <dbReference type="NCBI Taxonomy" id="64571"/>
    <lineage>
        <taxon>Eukaryota</taxon>
        <taxon>Fungi</taxon>
        <taxon>Fungi incertae sedis</taxon>
        <taxon>Mucoromycota</taxon>
        <taxon>Mortierellomycotina</taxon>
        <taxon>Mortierellomycetes</taxon>
        <taxon>Mortierellales</taxon>
        <taxon>Mortierellaceae</taxon>
        <taxon>Lobosporangium</taxon>
    </lineage>
</organism>
<dbReference type="RefSeq" id="XP_021885737.1">
    <property type="nucleotide sequence ID" value="XM_022022879.1"/>
</dbReference>
<dbReference type="EMBL" id="MCFF01000003">
    <property type="protein sequence ID" value="ORZ28034.1"/>
    <property type="molecule type" value="Genomic_DNA"/>
</dbReference>
<dbReference type="SUPFAM" id="SSF51905">
    <property type="entry name" value="FAD/NAD(P)-binding domain"/>
    <property type="match status" value="1"/>
</dbReference>
<name>A0A1Y2H1Y6_9FUNG</name>
<protein>
    <recommendedName>
        <fullName evidence="3">FAD-binding domain-containing protein</fullName>
    </recommendedName>
</protein>
<proteinExistence type="predicted"/>
<dbReference type="Proteomes" id="UP000193648">
    <property type="component" value="Unassembled WGS sequence"/>
</dbReference>
<dbReference type="AlphaFoldDB" id="A0A1Y2H1Y6"/>
<evidence type="ECO:0000313" key="2">
    <source>
        <dbReference type="Proteomes" id="UP000193648"/>
    </source>
</evidence>